<dbReference type="STRING" id="289078.A0A2X0L7J4"/>
<dbReference type="PANTHER" id="PTHR46116:SF15">
    <property type="entry name" value="(E3-INDEPENDENT) E2 UBIQUITIN-CONJUGATING ENZYME"/>
    <property type="match status" value="1"/>
</dbReference>
<dbReference type="InterPro" id="IPR016135">
    <property type="entry name" value="UBQ-conjugating_enzyme/RWD"/>
</dbReference>
<dbReference type="PROSITE" id="PS50127">
    <property type="entry name" value="UBC_2"/>
    <property type="match status" value="1"/>
</dbReference>
<dbReference type="OrthoDB" id="1926878at2759"/>
<sequence length="945" mass="104416">MAPALSSTAVSASNTTVSAQSEYYPEDVVSYPSKEGRTLYGVVTRCWVDELNPEAEAEADRMNIPHLALRRGELEVLHPAGYSCVVSEEDVSLVDRGFLPSDLVRKRGRQGQAGTIVELDISVQLQRVIDPTPASTTSNSDPSDVPDLEIAPEWYDVHDLGPATGMSRGDHVVYQNWVGMIEEVFELAIIETKQGTLKRACDVGAYLTVGPVPQARVPFEDMLNPLFPLQAKRIRDVKQLAVAVNWLCTNQRRPCLPTESDALRPKRYWSGTDLAGLLLVRAGAQHLHSIGDKVVFKDPSREPPRPTNAPTLSPPLPGDRVFVIANSRTNCTVLWQDGTRTTDAAHTFEHCTNLDEDVDTFPGDVGVFNGVSPPRVAVVQAMDSKKRTIRVRYPDHPEEGEDVISGLEFDQIGAPPEIYHAKRHEVVLIAQEGWKHAYEPPTIPRLGDSEVLSGTFPDPEEVRYELSKIGMRIANALPEDLTSFSYVDYPSPRSKAEELVGVDWYGFVSDLLLDGRLVIELPSKVRLTLPINQLYHLDDGLGPDGEMGPPGEEGEGDGMDEDASDASWVTDEEAGEGLNMPGGMVWEDDEGEGGQEQEEDVEGWADRDADADADADAVDAEGEGEGVPVTDIVVDQEHEPATVDKELKTATERTPQVSMPSSIVDDERWSRFLILEQAPSDHHYLNQTPLQPSKQFMSRVQKEQKVLASSLPPNILVRAYEDRADLLRCLIIGPLGTPFQNAPFLFDVYLPPTKFPTEPPHVFFHAWVQGTRVSPNLYSEGKVCLSLLNTWTGTAIESWNASRSSILQVFISIQSLIMVENPYYTEPGFEKQLSTVEGQAASDLYNERTFVLSRAFVKRAVEYAPMDFEKEVRAYYVDGLEEGVPGVLGLIVRQSRALLEESAEFEEEQGSRESSVVEGLKVLTEGAGLSLKRTLMGLDKLVEQV</sequence>
<dbReference type="SUPFAM" id="SSF54495">
    <property type="entry name" value="UBC-like"/>
    <property type="match status" value="1"/>
</dbReference>
<evidence type="ECO:0000259" key="4">
    <source>
        <dbReference type="PROSITE" id="PS50127"/>
    </source>
</evidence>
<dbReference type="Proteomes" id="UP000249723">
    <property type="component" value="Unassembled WGS sequence"/>
</dbReference>
<dbReference type="Gene3D" id="3.10.110.10">
    <property type="entry name" value="Ubiquitin Conjugating Enzyme"/>
    <property type="match status" value="1"/>
</dbReference>
<dbReference type="GO" id="GO:0061631">
    <property type="term" value="F:ubiquitin conjugating enzyme activity"/>
    <property type="evidence" value="ECO:0007669"/>
    <property type="project" value="TreeGrafter"/>
</dbReference>
<accession>A0A2X0L7J4</accession>
<feature type="compositionally biased region" description="Acidic residues" evidence="3">
    <location>
        <begin position="552"/>
        <end position="575"/>
    </location>
</feature>
<proteinExistence type="predicted"/>
<feature type="compositionally biased region" description="Basic and acidic residues" evidence="3">
    <location>
        <begin position="295"/>
        <end position="304"/>
    </location>
</feature>
<protein>
    <submittedName>
        <fullName evidence="5">BZ3500_MvSof-1268-A1-R1_Chr7-1g09061 protein</fullName>
    </submittedName>
</protein>
<evidence type="ECO:0000256" key="3">
    <source>
        <dbReference type="SAM" id="MobiDB-lite"/>
    </source>
</evidence>
<keyword evidence="6" id="KW-1185">Reference proteome</keyword>
<evidence type="ECO:0000256" key="2">
    <source>
        <dbReference type="ARBA" id="ARBA00022786"/>
    </source>
</evidence>
<evidence type="ECO:0000256" key="1">
    <source>
        <dbReference type="ARBA" id="ARBA00022679"/>
    </source>
</evidence>
<feature type="region of interest" description="Disordered" evidence="3">
    <location>
        <begin position="295"/>
        <end position="317"/>
    </location>
</feature>
<keyword evidence="1" id="KW-0808">Transferase</keyword>
<keyword evidence="2" id="KW-0833">Ubl conjugation pathway</keyword>
<dbReference type="SMART" id="SM00212">
    <property type="entry name" value="UBCc"/>
    <property type="match status" value="1"/>
</dbReference>
<feature type="region of interest" description="Disordered" evidence="3">
    <location>
        <begin position="539"/>
        <end position="604"/>
    </location>
</feature>
<dbReference type="PANTHER" id="PTHR46116">
    <property type="entry name" value="(E3-INDEPENDENT) E2 UBIQUITIN-CONJUGATING ENZYME"/>
    <property type="match status" value="1"/>
</dbReference>
<evidence type="ECO:0000313" key="6">
    <source>
        <dbReference type="Proteomes" id="UP000249723"/>
    </source>
</evidence>
<name>A0A2X0L7J4_9BASI</name>
<dbReference type="EMBL" id="FMWP01000127">
    <property type="protein sequence ID" value="SDA02714.1"/>
    <property type="molecule type" value="Genomic_DNA"/>
</dbReference>
<organism evidence="5 6">
    <name type="scientific">Microbotryum saponariae</name>
    <dbReference type="NCBI Taxonomy" id="289078"/>
    <lineage>
        <taxon>Eukaryota</taxon>
        <taxon>Fungi</taxon>
        <taxon>Dikarya</taxon>
        <taxon>Basidiomycota</taxon>
        <taxon>Pucciniomycotina</taxon>
        <taxon>Microbotryomycetes</taxon>
        <taxon>Microbotryales</taxon>
        <taxon>Microbotryaceae</taxon>
        <taxon>Microbotryum</taxon>
    </lineage>
</organism>
<dbReference type="CDD" id="cd23837">
    <property type="entry name" value="UBCc_UBE2O"/>
    <property type="match status" value="1"/>
</dbReference>
<dbReference type="Pfam" id="PF00179">
    <property type="entry name" value="UQ_con"/>
    <property type="match status" value="1"/>
</dbReference>
<feature type="domain" description="UBC core" evidence="4">
    <location>
        <begin position="695"/>
        <end position="858"/>
    </location>
</feature>
<feature type="compositionally biased region" description="Acidic residues" evidence="3">
    <location>
        <begin position="586"/>
        <end position="603"/>
    </location>
</feature>
<dbReference type="AlphaFoldDB" id="A0A2X0L7J4"/>
<dbReference type="InterPro" id="IPR000608">
    <property type="entry name" value="UBC"/>
</dbReference>
<evidence type="ECO:0000313" key="5">
    <source>
        <dbReference type="EMBL" id="SDA02714.1"/>
    </source>
</evidence>
<gene>
    <name evidence="5" type="ORF">BZ3500_MVSOF-1268-A1-R1_CHR7-1G09061</name>
</gene>
<reference evidence="6" key="1">
    <citation type="submission" date="2016-10" db="EMBL/GenBank/DDBJ databases">
        <authorList>
            <person name="Jeantristanb JTB J.-T."/>
            <person name="Ricardo R."/>
        </authorList>
    </citation>
    <scope>NUCLEOTIDE SEQUENCE [LARGE SCALE GENOMIC DNA]</scope>
</reference>